<feature type="chain" id="PRO_5047363603" description="Uncharacterized GPI-anchored protein At5g19230-like domain-containing protein" evidence="1">
    <location>
        <begin position="24"/>
        <end position="214"/>
    </location>
</feature>
<proteinExistence type="predicted"/>
<evidence type="ECO:0000313" key="4">
    <source>
        <dbReference type="Proteomes" id="UP001642487"/>
    </source>
</evidence>
<organism evidence="3 4">
    <name type="scientific">Citrullus colocynthis</name>
    <name type="common">colocynth</name>
    <dbReference type="NCBI Taxonomy" id="252529"/>
    <lineage>
        <taxon>Eukaryota</taxon>
        <taxon>Viridiplantae</taxon>
        <taxon>Streptophyta</taxon>
        <taxon>Embryophyta</taxon>
        <taxon>Tracheophyta</taxon>
        <taxon>Spermatophyta</taxon>
        <taxon>Magnoliopsida</taxon>
        <taxon>eudicotyledons</taxon>
        <taxon>Gunneridae</taxon>
        <taxon>Pentapetalae</taxon>
        <taxon>rosids</taxon>
        <taxon>fabids</taxon>
        <taxon>Cucurbitales</taxon>
        <taxon>Cucurbitaceae</taxon>
        <taxon>Benincaseae</taxon>
        <taxon>Citrullus</taxon>
    </lineage>
</organism>
<accession>A0ABP0Y7T7</accession>
<feature type="signal peptide" evidence="1">
    <location>
        <begin position="1"/>
        <end position="23"/>
    </location>
</feature>
<protein>
    <recommendedName>
        <fullName evidence="2">Uncharacterized GPI-anchored protein At5g19230-like domain-containing protein</fullName>
    </recommendedName>
</protein>
<evidence type="ECO:0000313" key="3">
    <source>
        <dbReference type="EMBL" id="CAK9314945.1"/>
    </source>
</evidence>
<dbReference type="PANTHER" id="PTHR33976">
    <property type="entry name" value="OS07G0645000 PROTEIN"/>
    <property type="match status" value="1"/>
</dbReference>
<feature type="domain" description="Uncharacterized GPI-anchored protein At5g19230-like" evidence="2">
    <location>
        <begin position="31"/>
        <end position="158"/>
    </location>
</feature>
<dbReference type="EMBL" id="OZ021736">
    <property type="protein sequence ID" value="CAK9314945.1"/>
    <property type="molecule type" value="Genomic_DNA"/>
</dbReference>
<evidence type="ECO:0000256" key="1">
    <source>
        <dbReference type="SAM" id="SignalP"/>
    </source>
</evidence>
<dbReference type="Pfam" id="PF25884">
    <property type="entry name" value="At5g19230"/>
    <property type="match status" value="1"/>
</dbReference>
<name>A0ABP0Y7T7_9ROSI</name>
<keyword evidence="1" id="KW-0732">Signal</keyword>
<dbReference type="PANTHER" id="PTHR33976:SF11">
    <property type="entry name" value="GPI-ANCHORED PROTEIN"/>
    <property type="match status" value="1"/>
</dbReference>
<dbReference type="InterPro" id="IPR045285">
    <property type="entry name" value="At5g19230-like"/>
</dbReference>
<evidence type="ECO:0000259" key="2">
    <source>
        <dbReference type="Pfam" id="PF25884"/>
    </source>
</evidence>
<keyword evidence="4" id="KW-1185">Reference proteome</keyword>
<dbReference type="InterPro" id="IPR059083">
    <property type="entry name" value="At5g19230_dom"/>
</dbReference>
<reference evidence="3 4" key="1">
    <citation type="submission" date="2024-03" db="EMBL/GenBank/DDBJ databases">
        <authorList>
            <person name="Gkanogiannis A."/>
            <person name="Becerra Lopez-Lavalle L."/>
        </authorList>
    </citation>
    <scope>NUCLEOTIDE SEQUENCE [LARGE SCALE GENOMIC DNA]</scope>
</reference>
<gene>
    <name evidence="3" type="ORF">CITCOLO1_LOCUS6718</name>
</gene>
<sequence>MAFLKRWLGLCTLLHCLFPLLHLGNCDVDLEELFKGFNIYRNSQDRSVLTQNSKAKCIAEQIAKNWYNQLPCSRAINGDALLPSNQSQLPLFTQYSRKCKVNLNHTVDGIILPVYVPNSAEKLMLTNCTHSQAPKYLGSATYTRVGLATNEDCLVIALGTDAIGGSYSAGAKSFCFLSFFKLGFGDVWWMIVSRSHHVMQYTVHLHFTQIGTAS</sequence>
<dbReference type="Proteomes" id="UP001642487">
    <property type="component" value="Chromosome 2"/>
</dbReference>